<dbReference type="PROSITE" id="PS50950">
    <property type="entry name" value="ZF_THAP"/>
    <property type="match status" value="1"/>
</dbReference>
<evidence type="ECO:0000256" key="5">
    <source>
        <dbReference type="PROSITE-ProRule" id="PRU00309"/>
    </source>
</evidence>
<evidence type="ECO:0000313" key="7">
    <source>
        <dbReference type="EMBL" id="KAH8038431.1"/>
    </source>
</evidence>
<evidence type="ECO:0000256" key="4">
    <source>
        <dbReference type="ARBA" id="ARBA00023125"/>
    </source>
</evidence>
<dbReference type="InterPro" id="IPR052224">
    <property type="entry name" value="THAP_domain_protein"/>
</dbReference>
<dbReference type="SMART" id="SM00980">
    <property type="entry name" value="THAP"/>
    <property type="match status" value="1"/>
</dbReference>
<dbReference type="InterPro" id="IPR021896">
    <property type="entry name" value="THAP9-like_HTH"/>
</dbReference>
<dbReference type="InterPro" id="IPR006612">
    <property type="entry name" value="THAP_Znf"/>
</dbReference>
<dbReference type="SUPFAM" id="SSF57716">
    <property type="entry name" value="Glucocorticoid receptor-like (DNA-binding domain)"/>
    <property type="match status" value="1"/>
</dbReference>
<proteinExistence type="predicted"/>
<evidence type="ECO:0000259" key="6">
    <source>
        <dbReference type="PROSITE" id="PS50950"/>
    </source>
</evidence>
<evidence type="ECO:0000256" key="3">
    <source>
        <dbReference type="ARBA" id="ARBA00022833"/>
    </source>
</evidence>
<organism evidence="7 8">
    <name type="scientific">Rhipicephalus microplus</name>
    <name type="common">Cattle tick</name>
    <name type="synonym">Boophilus microplus</name>
    <dbReference type="NCBI Taxonomy" id="6941"/>
    <lineage>
        <taxon>Eukaryota</taxon>
        <taxon>Metazoa</taxon>
        <taxon>Ecdysozoa</taxon>
        <taxon>Arthropoda</taxon>
        <taxon>Chelicerata</taxon>
        <taxon>Arachnida</taxon>
        <taxon>Acari</taxon>
        <taxon>Parasitiformes</taxon>
        <taxon>Ixodida</taxon>
        <taxon>Ixodoidea</taxon>
        <taxon>Ixodidae</taxon>
        <taxon>Rhipicephalinae</taxon>
        <taxon>Rhipicephalus</taxon>
        <taxon>Boophilus</taxon>
    </lineage>
</organism>
<evidence type="ECO:0000256" key="1">
    <source>
        <dbReference type="ARBA" id="ARBA00022723"/>
    </source>
</evidence>
<dbReference type="PANTHER" id="PTHR46927:SF3">
    <property type="entry name" value="THAP-TYPE DOMAIN-CONTAINING PROTEIN"/>
    <property type="match status" value="1"/>
</dbReference>
<dbReference type="EMBL" id="JABSTU010000001">
    <property type="protein sequence ID" value="KAH8038431.1"/>
    <property type="molecule type" value="Genomic_DNA"/>
</dbReference>
<evidence type="ECO:0000256" key="2">
    <source>
        <dbReference type="ARBA" id="ARBA00022771"/>
    </source>
</evidence>
<dbReference type="GO" id="GO:0003677">
    <property type="term" value="F:DNA binding"/>
    <property type="evidence" value="ECO:0007669"/>
    <property type="project" value="UniProtKB-UniRule"/>
</dbReference>
<dbReference type="VEuPathDB" id="VectorBase:LOC119180411"/>
<gene>
    <name evidence="7" type="ORF">HPB51_001546</name>
</gene>
<dbReference type="SMART" id="SM00692">
    <property type="entry name" value="DM3"/>
    <property type="match status" value="1"/>
</dbReference>
<dbReference type="Proteomes" id="UP000821866">
    <property type="component" value="Chromosome 1"/>
</dbReference>
<dbReference type="Pfam" id="PF21787">
    <property type="entry name" value="TNP-like_RNaseH_N"/>
    <property type="match status" value="1"/>
</dbReference>
<dbReference type="Pfam" id="PF05485">
    <property type="entry name" value="THAP"/>
    <property type="match status" value="1"/>
</dbReference>
<reference evidence="7" key="2">
    <citation type="submission" date="2021-09" db="EMBL/GenBank/DDBJ databases">
        <authorList>
            <person name="Jia N."/>
            <person name="Wang J."/>
            <person name="Shi W."/>
            <person name="Du L."/>
            <person name="Sun Y."/>
            <person name="Zhan W."/>
            <person name="Jiang J."/>
            <person name="Wang Q."/>
            <person name="Zhang B."/>
            <person name="Ji P."/>
            <person name="Sakyi L.B."/>
            <person name="Cui X."/>
            <person name="Yuan T."/>
            <person name="Jiang B."/>
            <person name="Yang W."/>
            <person name="Lam T.T.-Y."/>
            <person name="Chang Q."/>
            <person name="Ding S."/>
            <person name="Wang X."/>
            <person name="Zhu J."/>
            <person name="Ruan X."/>
            <person name="Zhao L."/>
            <person name="Wei J."/>
            <person name="Que T."/>
            <person name="Du C."/>
            <person name="Cheng J."/>
            <person name="Dai P."/>
            <person name="Han X."/>
            <person name="Huang E."/>
            <person name="Gao Y."/>
            <person name="Liu J."/>
            <person name="Shao H."/>
            <person name="Ye R."/>
            <person name="Li L."/>
            <person name="Wei W."/>
            <person name="Wang X."/>
            <person name="Wang C."/>
            <person name="Huo Q."/>
            <person name="Li W."/>
            <person name="Guo W."/>
            <person name="Chen H."/>
            <person name="Chen S."/>
            <person name="Zhou L."/>
            <person name="Zhou L."/>
            <person name="Ni X."/>
            <person name="Tian J."/>
            <person name="Zhou Y."/>
            <person name="Sheng Y."/>
            <person name="Liu T."/>
            <person name="Pan Y."/>
            <person name="Xia L."/>
            <person name="Li J."/>
            <person name="Zhao F."/>
            <person name="Cao W."/>
        </authorList>
    </citation>
    <scope>NUCLEOTIDE SEQUENCE</scope>
    <source>
        <strain evidence="7">Rmic-2018</strain>
        <tissue evidence="7">Larvae</tissue>
    </source>
</reference>
<accession>A0A9J6EW58</accession>
<dbReference type="AlphaFoldDB" id="A0A9J6EW58"/>
<comment type="caution">
    <text evidence="7">The sequence shown here is derived from an EMBL/GenBank/DDBJ whole genome shotgun (WGS) entry which is preliminary data.</text>
</comment>
<keyword evidence="8" id="KW-1185">Reference proteome</keyword>
<keyword evidence="3" id="KW-0862">Zinc</keyword>
<protein>
    <recommendedName>
        <fullName evidence="6">THAP-type domain-containing protein</fullName>
    </recommendedName>
</protein>
<keyword evidence="4 5" id="KW-0238">DNA-binding</keyword>
<sequence length="716" mass="80132">MPGCCCAPNCRSNYAHGPRARVYRFPLDPAQNAAWTKAVRRENFTPTKYTVVCEHHFLESDFVDSTSYTDSMTGKVIEVPLKLRRLKPSAIPSVFPNCPAYLSRQETSARESPEEKRARVDAEALQGAIRLSEQSHEAEEKKNVIATFEDLLTAVGDVSLTDFWTKVVTQKQVLFLNFSDQGAPVVHRAVTVASDLSLAVYVGEMRLQNLGSSVLPMTISDLRVLHKVLCDVEDVTKDSTNSELQLEILLKRVVALLEQLSSSALPHEWQVQVVKFVTQQLQVLLTKASTYPADFLVFCSLVYTISPHAYRFIRSTAKLKLPHPQTIRRICASYRASPSREQQEDSFLSYARRLASTLKDHERFVMLMMDEIHLQASFQYKGGYVTGAATNNENAAKTAYVFMIQSLLSSNKDVVHILPVAQIEAKQLHEFLDLLIRHLEDIGIRVVAVVSDNNSTNRKAMSFFADPPKTSSYNIDDSSHLADLLDPSLKKLEEDPIQQAEELENLFVIGLTEAECDIVAYIGGFLLRQHLVERMLLCMDNSSQYEVSLLSAINMLARAWTRVKEETIANCFRACGFMENSGDASPCAPVEVQTNELDDGSFRVALGDVRFDEYAAVDSNVETCGPLTDSKIVQMVRPHDCIPENDDDDDDIGNEPPPRAADVAAGLALEQRFFVGEHNAEEALRHVYSLQNLLAAARFGKQKKMTDYFSSKLSHF</sequence>
<keyword evidence="2 5" id="KW-0863">Zinc-finger</keyword>
<dbReference type="VEuPathDB" id="VectorBase:LOC119162241"/>
<keyword evidence="1" id="KW-0479">Metal-binding</keyword>
<dbReference type="GO" id="GO:0008270">
    <property type="term" value="F:zinc ion binding"/>
    <property type="evidence" value="ECO:0007669"/>
    <property type="project" value="UniProtKB-KW"/>
</dbReference>
<dbReference type="InterPro" id="IPR048365">
    <property type="entry name" value="TNP-like_RNaseH_N"/>
</dbReference>
<reference evidence="7" key="1">
    <citation type="journal article" date="2020" name="Cell">
        <title>Large-Scale Comparative Analyses of Tick Genomes Elucidate Their Genetic Diversity and Vector Capacities.</title>
        <authorList>
            <consortium name="Tick Genome and Microbiome Consortium (TIGMIC)"/>
            <person name="Jia N."/>
            <person name="Wang J."/>
            <person name="Shi W."/>
            <person name="Du L."/>
            <person name="Sun Y."/>
            <person name="Zhan W."/>
            <person name="Jiang J.F."/>
            <person name="Wang Q."/>
            <person name="Zhang B."/>
            <person name="Ji P."/>
            <person name="Bell-Sakyi L."/>
            <person name="Cui X.M."/>
            <person name="Yuan T.T."/>
            <person name="Jiang B.G."/>
            <person name="Yang W.F."/>
            <person name="Lam T.T."/>
            <person name="Chang Q.C."/>
            <person name="Ding S.J."/>
            <person name="Wang X.J."/>
            <person name="Zhu J.G."/>
            <person name="Ruan X.D."/>
            <person name="Zhao L."/>
            <person name="Wei J.T."/>
            <person name="Ye R.Z."/>
            <person name="Que T.C."/>
            <person name="Du C.H."/>
            <person name="Zhou Y.H."/>
            <person name="Cheng J.X."/>
            <person name="Dai P.F."/>
            <person name="Guo W.B."/>
            <person name="Han X.H."/>
            <person name="Huang E.J."/>
            <person name="Li L.F."/>
            <person name="Wei W."/>
            <person name="Gao Y.C."/>
            <person name="Liu J.Z."/>
            <person name="Shao H.Z."/>
            <person name="Wang X."/>
            <person name="Wang C.C."/>
            <person name="Yang T.C."/>
            <person name="Huo Q.B."/>
            <person name="Li W."/>
            <person name="Chen H.Y."/>
            <person name="Chen S.E."/>
            <person name="Zhou L.G."/>
            <person name="Ni X.B."/>
            <person name="Tian J.H."/>
            <person name="Sheng Y."/>
            <person name="Liu T."/>
            <person name="Pan Y.S."/>
            <person name="Xia L.Y."/>
            <person name="Li J."/>
            <person name="Zhao F."/>
            <person name="Cao W.C."/>
        </authorList>
    </citation>
    <scope>NUCLEOTIDE SEQUENCE</scope>
    <source>
        <strain evidence="7">Rmic-2018</strain>
    </source>
</reference>
<dbReference type="Pfam" id="PF12017">
    <property type="entry name" value="Tnp_P_element"/>
    <property type="match status" value="1"/>
</dbReference>
<name>A0A9J6EW58_RHIMP</name>
<dbReference type="PANTHER" id="PTHR46927">
    <property type="entry name" value="AGAP005574-PA"/>
    <property type="match status" value="1"/>
</dbReference>
<feature type="domain" description="THAP-type" evidence="6">
    <location>
        <begin position="1"/>
        <end position="95"/>
    </location>
</feature>
<evidence type="ECO:0000313" key="8">
    <source>
        <dbReference type="Proteomes" id="UP000821866"/>
    </source>
</evidence>